<feature type="domain" description="NAD-dependent epimerase/dehydratase" evidence="1">
    <location>
        <begin position="5"/>
        <end position="209"/>
    </location>
</feature>
<dbReference type="NCBIfam" id="TIGR01777">
    <property type="entry name" value="yfcH"/>
    <property type="match status" value="1"/>
</dbReference>
<protein>
    <submittedName>
        <fullName evidence="3">D39U1 protein</fullName>
    </submittedName>
</protein>
<reference evidence="3" key="1">
    <citation type="journal article" date="2021" name="Cell">
        <title>Tracing the genetic footprints of vertebrate landing in non-teleost ray-finned fishes.</title>
        <authorList>
            <person name="Bi X."/>
            <person name="Wang K."/>
            <person name="Yang L."/>
            <person name="Pan H."/>
            <person name="Jiang H."/>
            <person name="Wei Q."/>
            <person name="Fang M."/>
            <person name="Yu H."/>
            <person name="Zhu C."/>
            <person name="Cai Y."/>
            <person name="He Y."/>
            <person name="Gan X."/>
            <person name="Zeng H."/>
            <person name="Yu D."/>
            <person name="Zhu Y."/>
            <person name="Jiang H."/>
            <person name="Qiu Q."/>
            <person name="Yang H."/>
            <person name="Zhang Y.E."/>
            <person name="Wang W."/>
            <person name="Zhu M."/>
            <person name="He S."/>
            <person name="Zhang G."/>
        </authorList>
    </citation>
    <scope>NUCLEOTIDE SEQUENCE</scope>
    <source>
        <strain evidence="3">Allg_001</strain>
    </source>
</reference>
<dbReference type="SUPFAM" id="SSF51735">
    <property type="entry name" value="NAD(P)-binding Rossmann-fold domains"/>
    <property type="match status" value="1"/>
</dbReference>
<dbReference type="InterPro" id="IPR001509">
    <property type="entry name" value="Epimerase_deHydtase"/>
</dbReference>
<evidence type="ECO:0000259" key="2">
    <source>
        <dbReference type="Pfam" id="PF08338"/>
    </source>
</evidence>
<organism evidence="3 4">
    <name type="scientific">Atractosteus spatula</name>
    <name type="common">Alligator gar</name>
    <name type="synonym">Lepisosteus spatula</name>
    <dbReference type="NCBI Taxonomy" id="7917"/>
    <lineage>
        <taxon>Eukaryota</taxon>
        <taxon>Metazoa</taxon>
        <taxon>Chordata</taxon>
        <taxon>Craniata</taxon>
        <taxon>Vertebrata</taxon>
        <taxon>Euteleostomi</taxon>
        <taxon>Actinopterygii</taxon>
        <taxon>Neopterygii</taxon>
        <taxon>Holostei</taxon>
        <taxon>Semionotiformes</taxon>
        <taxon>Lepisosteidae</taxon>
        <taxon>Atractosteus</taxon>
    </lineage>
</organism>
<dbReference type="Pfam" id="PF08338">
    <property type="entry name" value="DUF1731"/>
    <property type="match status" value="1"/>
</dbReference>
<dbReference type="Proteomes" id="UP000736164">
    <property type="component" value="Unassembled WGS sequence"/>
</dbReference>
<evidence type="ECO:0000313" key="3">
    <source>
        <dbReference type="EMBL" id="MBN3315715.1"/>
    </source>
</evidence>
<feature type="domain" description="DUF1731" evidence="2">
    <location>
        <begin position="246"/>
        <end position="293"/>
    </location>
</feature>
<sequence>VSSGGGTGFVGRALTQLLHSKGHEVIIISRQSGPGRITWEDLASKGLPPCDGAVNLAGENLMNPWRWWNESYKRDLVSSRVETTRALAQAISSSPQPPQAWVLVTGVACYKPSATVQYTEDSDWKEYDLLSRLVREWEAAGRLPEESAARTRHVVVRAGVVLGREGGAVKQMLWPFWLGLGGPVGSGRQPFPWIHVSDLAGIIAHALEPAPAARGVLNGVAPASDTNGDFTRALARALGRPALLSLPAFALNAALGPERAAVLLQGQRVAPKRTLESGFVFGYPDLGSALKEIVRS</sequence>
<dbReference type="CDD" id="cd05242">
    <property type="entry name" value="SDR_a8"/>
    <property type="match status" value="1"/>
</dbReference>
<dbReference type="InterPro" id="IPR036291">
    <property type="entry name" value="NAD(P)-bd_dom_sf"/>
</dbReference>
<comment type="caution">
    <text evidence="3">The sequence shown here is derived from an EMBL/GenBank/DDBJ whole genome shotgun (WGS) entry which is preliminary data.</text>
</comment>
<dbReference type="EMBL" id="JAAWVO010023284">
    <property type="protein sequence ID" value="MBN3315715.1"/>
    <property type="molecule type" value="Genomic_DNA"/>
</dbReference>
<feature type="non-terminal residue" evidence="3">
    <location>
        <position position="1"/>
    </location>
</feature>
<dbReference type="AlphaFoldDB" id="A0A8J7NPI9"/>
<feature type="non-terminal residue" evidence="3">
    <location>
        <position position="296"/>
    </location>
</feature>
<dbReference type="InterPro" id="IPR013549">
    <property type="entry name" value="DUF1731"/>
</dbReference>
<keyword evidence="4" id="KW-1185">Reference proteome</keyword>
<dbReference type="Pfam" id="PF01370">
    <property type="entry name" value="Epimerase"/>
    <property type="match status" value="1"/>
</dbReference>
<dbReference type="PANTHER" id="PTHR11092">
    <property type="entry name" value="SUGAR NUCLEOTIDE EPIMERASE RELATED"/>
    <property type="match status" value="1"/>
</dbReference>
<gene>
    <name evidence="3" type="primary">Sdr39u1</name>
    <name evidence="3" type="ORF">GTO95_0002992</name>
</gene>
<name>A0A8J7NPI9_ATRSP</name>
<dbReference type="Gene3D" id="3.40.50.720">
    <property type="entry name" value="NAD(P)-binding Rossmann-like Domain"/>
    <property type="match status" value="1"/>
</dbReference>
<evidence type="ECO:0000313" key="4">
    <source>
        <dbReference type="Proteomes" id="UP000736164"/>
    </source>
</evidence>
<accession>A0A8J7NPI9</accession>
<dbReference type="PANTHER" id="PTHR11092:SF0">
    <property type="entry name" value="EPIMERASE FAMILY PROTEIN SDR39U1"/>
    <property type="match status" value="1"/>
</dbReference>
<proteinExistence type="predicted"/>
<evidence type="ECO:0000259" key="1">
    <source>
        <dbReference type="Pfam" id="PF01370"/>
    </source>
</evidence>
<dbReference type="InterPro" id="IPR010099">
    <property type="entry name" value="SDR39U1"/>
</dbReference>